<accession>A0A5J4V8D5</accession>
<sequence length="176" mass="20440">MQTPSKFIIRIIIQIKNQKWINTKNAVIIIAFKKRTTIGYNQKSNTESIRLMEGIKERLEEELNGNEMDKNADQQSQNNSGFGDWEQISILQLNPKQTLKETVKSLATQTGRREQDILNRLLRDRQNDMAFLYTSQLAMNSAPPPNVAKLDYHNNIFSQVQQRARQKLMKTAYAKK</sequence>
<organism evidence="1 2">
    <name type="scientific">Streblomastix strix</name>
    <dbReference type="NCBI Taxonomy" id="222440"/>
    <lineage>
        <taxon>Eukaryota</taxon>
        <taxon>Metamonada</taxon>
        <taxon>Preaxostyla</taxon>
        <taxon>Oxymonadida</taxon>
        <taxon>Streblomastigidae</taxon>
        <taxon>Streblomastix</taxon>
    </lineage>
</organism>
<dbReference type="AlphaFoldDB" id="A0A5J4V8D5"/>
<gene>
    <name evidence="1" type="ORF">EZS28_025727</name>
</gene>
<evidence type="ECO:0000313" key="1">
    <source>
        <dbReference type="EMBL" id="KAA6378746.1"/>
    </source>
</evidence>
<reference evidence="1 2" key="1">
    <citation type="submission" date="2019-03" db="EMBL/GenBank/DDBJ databases">
        <title>Single cell metagenomics reveals metabolic interactions within the superorganism composed of flagellate Streblomastix strix and complex community of Bacteroidetes bacteria on its surface.</title>
        <authorList>
            <person name="Treitli S.C."/>
            <person name="Kolisko M."/>
            <person name="Husnik F."/>
            <person name="Keeling P."/>
            <person name="Hampl V."/>
        </authorList>
    </citation>
    <scope>NUCLEOTIDE SEQUENCE [LARGE SCALE GENOMIC DNA]</scope>
    <source>
        <strain evidence="1">ST1C</strain>
    </source>
</reference>
<comment type="caution">
    <text evidence="1">The sequence shown here is derived from an EMBL/GenBank/DDBJ whole genome shotgun (WGS) entry which is preliminary data.</text>
</comment>
<dbReference type="Proteomes" id="UP000324800">
    <property type="component" value="Unassembled WGS sequence"/>
</dbReference>
<proteinExistence type="predicted"/>
<dbReference type="EMBL" id="SNRW01008947">
    <property type="protein sequence ID" value="KAA6378746.1"/>
    <property type="molecule type" value="Genomic_DNA"/>
</dbReference>
<evidence type="ECO:0000313" key="2">
    <source>
        <dbReference type="Proteomes" id="UP000324800"/>
    </source>
</evidence>
<protein>
    <submittedName>
        <fullName evidence="1">Uncharacterized protein</fullName>
    </submittedName>
</protein>
<name>A0A5J4V8D5_9EUKA</name>